<evidence type="ECO:0000256" key="6">
    <source>
        <dbReference type="ARBA" id="ARBA00022884"/>
    </source>
</evidence>
<sequence>MNPRQQTIKQLSASGYELKRHGANHDIYYNPQTHSTVPVKRHDFNENDMKYIFKEANISRMH</sequence>
<name>A0A173T1A3_9FIRM</name>
<keyword evidence="7" id="KW-0346">Stress response</keyword>
<organism evidence="8 9">
    <name type="scientific">Roseburia faecis</name>
    <dbReference type="NCBI Taxonomy" id="301302"/>
    <lineage>
        <taxon>Bacteria</taxon>
        <taxon>Bacillati</taxon>
        <taxon>Bacillota</taxon>
        <taxon>Clostridia</taxon>
        <taxon>Lachnospirales</taxon>
        <taxon>Lachnospiraceae</taxon>
        <taxon>Roseburia</taxon>
    </lineage>
</organism>
<dbReference type="RefSeq" id="WP_022045945.1">
    <property type="nucleotide sequence ID" value="NZ_CP184331.1"/>
</dbReference>
<accession>A0A173T1A3</accession>
<dbReference type="Pfam" id="PF07927">
    <property type="entry name" value="HicA_toxin"/>
    <property type="match status" value="1"/>
</dbReference>
<evidence type="ECO:0000256" key="5">
    <source>
        <dbReference type="ARBA" id="ARBA00022801"/>
    </source>
</evidence>
<gene>
    <name evidence="8" type="ORF">ERS852420_01808</name>
</gene>
<evidence type="ECO:0000313" key="8">
    <source>
        <dbReference type="EMBL" id="CUM96270.1"/>
    </source>
</evidence>
<protein>
    <submittedName>
        <fullName evidence="8">YcfA-like protein</fullName>
    </submittedName>
</protein>
<keyword evidence="4" id="KW-0255">Endonuclease</keyword>
<evidence type="ECO:0000256" key="7">
    <source>
        <dbReference type="ARBA" id="ARBA00023016"/>
    </source>
</evidence>
<dbReference type="InterPro" id="IPR038570">
    <property type="entry name" value="HicA_sf"/>
</dbReference>
<keyword evidence="6" id="KW-0694">RNA-binding</keyword>
<evidence type="ECO:0000256" key="1">
    <source>
        <dbReference type="ARBA" id="ARBA00006620"/>
    </source>
</evidence>
<keyword evidence="5" id="KW-0378">Hydrolase</keyword>
<keyword evidence="2" id="KW-1277">Toxin-antitoxin system</keyword>
<dbReference type="Proteomes" id="UP000095495">
    <property type="component" value="Unassembled WGS sequence"/>
</dbReference>
<proteinExistence type="inferred from homology"/>
<evidence type="ECO:0000313" key="9">
    <source>
        <dbReference type="Proteomes" id="UP000095495"/>
    </source>
</evidence>
<evidence type="ECO:0000256" key="3">
    <source>
        <dbReference type="ARBA" id="ARBA00022722"/>
    </source>
</evidence>
<dbReference type="GO" id="GO:0016787">
    <property type="term" value="F:hydrolase activity"/>
    <property type="evidence" value="ECO:0007669"/>
    <property type="project" value="UniProtKB-KW"/>
</dbReference>
<dbReference type="SUPFAM" id="SSF54786">
    <property type="entry name" value="YcfA/nrd intein domain"/>
    <property type="match status" value="1"/>
</dbReference>
<evidence type="ECO:0000256" key="2">
    <source>
        <dbReference type="ARBA" id="ARBA00022649"/>
    </source>
</evidence>
<reference evidence="8 9" key="1">
    <citation type="submission" date="2015-09" db="EMBL/GenBank/DDBJ databases">
        <authorList>
            <consortium name="Pathogen Informatics"/>
        </authorList>
    </citation>
    <scope>NUCLEOTIDE SEQUENCE [LARGE SCALE GENOMIC DNA]</scope>
    <source>
        <strain evidence="8 9">2789STDY5608863</strain>
    </source>
</reference>
<dbReference type="InterPro" id="IPR012933">
    <property type="entry name" value="HicA_mRNA_interferase"/>
</dbReference>
<dbReference type="EMBL" id="CYXV01000007">
    <property type="protein sequence ID" value="CUM96270.1"/>
    <property type="molecule type" value="Genomic_DNA"/>
</dbReference>
<dbReference type="AlphaFoldDB" id="A0A173T1A3"/>
<comment type="similarity">
    <text evidence="1">Belongs to the HicA mRNA interferase family.</text>
</comment>
<dbReference type="Gene3D" id="3.30.920.30">
    <property type="entry name" value="Hypothetical protein"/>
    <property type="match status" value="1"/>
</dbReference>
<keyword evidence="3" id="KW-0540">Nuclease</keyword>
<evidence type="ECO:0000256" key="4">
    <source>
        <dbReference type="ARBA" id="ARBA00022759"/>
    </source>
</evidence>
<dbReference type="GO" id="GO:0004519">
    <property type="term" value="F:endonuclease activity"/>
    <property type="evidence" value="ECO:0007669"/>
    <property type="project" value="UniProtKB-KW"/>
</dbReference>
<dbReference type="GO" id="GO:0003729">
    <property type="term" value="F:mRNA binding"/>
    <property type="evidence" value="ECO:0007669"/>
    <property type="project" value="InterPro"/>
</dbReference>
<dbReference type="GeneID" id="99747278"/>